<dbReference type="eggNOG" id="COG3016">
    <property type="taxonomic scope" value="Bacteria"/>
</dbReference>
<dbReference type="STRING" id="608538.HTH_1530"/>
<name>D3DJH7_HYDTT</name>
<protein>
    <recommendedName>
        <fullName evidence="2">Haem-binding uptake Tiki superfamily ChaN domain-containing protein</fullName>
    </recommendedName>
</protein>
<dbReference type="Gene3D" id="3.40.50.11550">
    <property type="match status" value="1"/>
</dbReference>
<dbReference type="EMBL" id="AP011112">
    <property type="protein sequence ID" value="BAI69979.1"/>
    <property type="molecule type" value="Genomic_DNA"/>
</dbReference>
<dbReference type="KEGG" id="hte:Hydth_1518"/>
<evidence type="ECO:0000313" key="4">
    <source>
        <dbReference type="Proteomes" id="UP000002574"/>
    </source>
</evidence>
<dbReference type="Pfam" id="PF04187">
    <property type="entry name" value="Cofac_haem_bdg"/>
    <property type="match status" value="1"/>
</dbReference>
<reference evidence="3 4" key="1">
    <citation type="journal article" date="2010" name="J. Bacteriol.">
        <title>Complete genome sequence of the thermophilic, obligately chemolithoautotrophic hydrogen-oxidizing bacterium Hydrogenobacter thermophilus TK-6.</title>
        <authorList>
            <person name="Arai H."/>
            <person name="Kanbe H."/>
            <person name="Ishii M."/>
            <person name="Igarashi Y."/>
        </authorList>
    </citation>
    <scope>NUCLEOTIDE SEQUENCE [LARGE SCALE GENOMIC DNA]</scope>
    <source>
        <strain evidence="4">DSM 6534 / IAM 12695 / TK-6 [Tokyo]</strain>
    </source>
</reference>
<dbReference type="RefSeq" id="WP_012964159.1">
    <property type="nucleotide sequence ID" value="NC_013799.1"/>
</dbReference>
<proteinExistence type="predicted"/>
<dbReference type="AlphaFoldDB" id="D3DJH7"/>
<feature type="signal peptide" evidence="1">
    <location>
        <begin position="1"/>
        <end position="16"/>
    </location>
</feature>
<keyword evidence="4" id="KW-1185">Reference proteome</keyword>
<dbReference type="Proteomes" id="UP000002574">
    <property type="component" value="Chromosome"/>
</dbReference>
<organism evidence="3 4">
    <name type="scientific">Hydrogenobacter thermophilus (strain DSM 6534 / IAM 12695 / TK-6)</name>
    <dbReference type="NCBI Taxonomy" id="608538"/>
    <lineage>
        <taxon>Bacteria</taxon>
        <taxon>Pseudomonadati</taxon>
        <taxon>Aquificota</taxon>
        <taxon>Aquificia</taxon>
        <taxon>Aquificales</taxon>
        <taxon>Aquificaceae</taxon>
        <taxon>Hydrogenobacter</taxon>
    </lineage>
</organism>
<evidence type="ECO:0000256" key="1">
    <source>
        <dbReference type="SAM" id="SignalP"/>
    </source>
</evidence>
<dbReference type="InterPro" id="IPR007314">
    <property type="entry name" value="Cofac_haem-bd_dom"/>
</dbReference>
<accession>D3DJH7</accession>
<evidence type="ECO:0000313" key="3">
    <source>
        <dbReference type="EMBL" id="BAI69979.1"/>
    </source>
</evidence>
<feature type="chain" id="PRO_5003042095" description="Haem-binding uptake Tiki superfamily ChaN domain-containing protein" evidence="1">
    <location>
        <begin position="17"/>
        <end position="262"/>
    </location>
</feature>
<keyword evidence="1" id="KW-0732">Signal</keyword>
<dbReference type="OrthoDB" id="9795827at2"/>
<dbReference type="CDD" id="cd14727">
    <property type="entry name" value="ChanN-like"/>
    <property type="match status" value="1"/>
</dbReference>
<feature type="domain" description="Haem-binding uptake Tiki superfamily ChaN" evidence="2">
    <location>
        <begin position="24"/>
        <end position="222"/>
    </location>
</feature>
<sequence>MFFKILALFLMSYLIAFNGSLEDSIESADVIYLPEEHTNREDHVFQLKVIKYMQNKDYKFVIGMEMFQQNFQRYLDEYINCKLSEEDMLEKTQYRKRWGFDPSLYSPIWRFAKEKGIGLYALNVPSELLTEIRQVGLDNVESPLLPKPIIDQTPQEKEYLLSILRSHPKADEKSFFEVQNAWDNVMAYAIIRILKENPGIKVVALVGKGHAHNLKAGIPYRVEKLDPQVRQVILTKDHFLFSMDFSKDSSSANSMRVPNCSP</sequence>
<evidence type="ECO:0000259" key="2">
    <source>
        <dbReference type="Pfam" id="PF04187"/>
    </source>
</evidence>
<dbReference type="KEGG" id="hth:HTH_1530"/>
<dbReference type="SUPFAM" id="SSF159501">
    <property type="entry name" value="EreA/ChaN-like"/>
    <property type="match status" value="1"/>
</dbReference>
<gene>
    <name evidence="3" type="ordered locus">HTH_1530</name>
</gene>